<dbReference type="InterPro" id="IPR018721">
    <property type="entry name" value="DUF2252"/>
</dbReference>
<gene>
    <name evidence="1" type="ORF">WKW79_33730</name>
</gene>
<sequence>MSIHKSASAYEAWLRGQLRGAMVDEDLDEKHRKMRDSPFVFLRATYWRWAERMPDLCPELMRSPVVLAIGDIHVENFGTWRDEDGRLVWGVK</sequence>
<protein>
    <submittedName>
        <fullName evidence="1">DUF2252 family protein</fullName>
    </submittedName>
</protein>
<dbReference type="RefSeq" id="WP_340339598.1">
    <property type="nucleotide sequence ID" value="NZ_JBBKZS010000031.1"/>
</dbReference>
<dbReference type="EMBL" id="JBBKZS010000031">
    <property type="protein sequence ID" value="MEJ8859563.1"/>
    <property type="molecule type" value="Genomic_DNA"/>
</dbReference>
<evidence type="ECO:0000313" key="1">
    <source>
        <dbReference type="EMBL" id="MEJ8859563.1"/>
    </source>
</evidence>
<proteinExistence type="predicted"/>
<comment type="caution">
    <text evidence="1">The sequence shown here is derived from an EMBL/GenBank/DDBJ whole genome shotgun (WGS) entry which is preliminary data.</text>
</comment>
<dbReference type="Pfam" id="PF10009">
    <property type="entry name" value="DUF2252"/>
    <property type="match status" value="1"/>
</dbReference>
<keyword evidence="2" id="KW-1185">Reference proteome</keyword>
<name>A0ABU8XI47_9BURK</name>
<organism evidence="1 2">
    <name type="scientific">Variovorax robiniae</name>
    <dbReference type="NCBI Taxonomy" id="1836199"/>
    <lineage>
        <taxon>Bacteria</taxon>
        <taxon>Pseudomonadati</taxon>
        <taxon>Pseudomonadota</taxon>
        <taxon>Betaproteobacteria</taxon>
        <taxon>Burkholderiales</taxon>
        <taxon>Comamonadaceae</taxon>
        <taxon>Variovorax</taxon>
    </lineage>
</organism>
<reference evidence="1 2" key="1">
    <citation type="submission" date="2024-03" db="EMBL/GenBank/DDBJ databases">
        <title>Novel species of the genus Variovorax.</title>
        <authorList>
            <person name="Liu Q."/>
            <person name="Xin Y.-H."/>
        </authorList>
    </citation>
    <scope>NUCLEOTIDE SEQUENCE [LARGE SCALE GENOMIC DNA]</scope>
    <source>
        <strain evidence="1 2">KACC 18901</strain>
    </source>
</reference>
<evidence type="ECO:0000313" key="2">
    <source>
        <dbReference type="Proteomes" id="UP001367030"/>
    </source>
</evidence>
<accession>A0ABU8XI47</accession>
<dbReference type="Proteomes" id="UP001367030">
    <property type="component" value="Unassembled WGS sequence"/>
</dbReference>